<dbReference type="CDD" id="cd11482">
    <property type="entry name" value="SLC-NCS1sbd_NRT1-like"/>
    <property type="match status" value="1"/>
</dbReference>
<keyword evidence="5 6" id="KW-0472">Membrane</keyword>
<reference evidence="7" key="1">
    <citation type="journal article" date="2020" name="Stud. Mycol.">
        <title>101 Dothideomycetes genomes: a test case for predicting lifestyles and emergence of pathogens.</title>
        <authorList>
            <person name="Haridas S."/>
            <person name="Albert R."/>
            <person name="Binder M."/>
            <person name="Bloem J."/>
            <person name="Labutti K."/>
            <person name="Salamov A."/>
            <person name="Andreopoulos B."/>
            <person name="Baker S."/>
            <person name="Barry K."/>
            <person name="Bills G."/>
            <person name="Bluhm B."/>
            <person name="Cannon C."/>
            <person name="Castanera R."/>
            <person name="Culley D."/>
            <person name="Daum C."/>
            <person name="Ezra D."/>
            <person name="Gonzalez J."/>
            <person name="Henrissat B."/>
            <person name="Kuo A."/>
            <person name="Liang C."/>
            <person name="Lipzen A."/>
            <person name="Lutzoni F."/>
            <person name="Magnuson J."/>
            <person name="Mondo S."/>
            <person name="Nolan M."/>
            <person name="Ohm R."/>
            <person name="Pangilinan J."/>
            <person name="Park H.-J."/>
            <person name="Ramirez L."/>
            <person name="Alfaro M."/>
            <person name="Sun H."/>
            <person name="Tritt A."/>
            <person name="Yoshinaga Y."/>
            <person name="Zwiers L.-H."/>
            <person name="Turgeon B."/>
            <person name="Goodwin S."/>
            <person name="Spatafora J."/>
            <person name="Crous P."/>
            <person name="Grigoriev I."/>
        </authorList>
    </citation>
    <scope>NUCLEOTIDE SEQUENCE</scope>
    <source>
        <strain evidence="7">HMLAC05119</strain>
    </source>
</reference>
<feature type="transmembrane region" description="Helical" evidence="6">
    <location>
        <begin position="258"/>
        <end position="278"/>
    </location>
</feature>
<feature type="transmembrane region" description="Helical" evidence="6">
    <location>
        <begin position="507"/>
        <end position="527"/>
    </location>
</feature>
<evidence type="ECO:0000256" key="2">
    <source>
        <dbReference type="ARBA" id="ARBA00008974"/>
    </source>
</evidence>
<feature type="transmembrane region" description="Helical" evidence="6">
    <location>
        <begin position="418"/>
        <end position="444"/>
    </location>
</feature>
<evidence type="ECO:0000256" key="3">
    <source>
        <dbReference type="ARBA" id="ARBA00022692"/>
    </source>
</evidence>
<dbReference type="AlphaFoldDB" id="A0A6A5QPR9"/>
<evidence type="ECO:0000313" key="8">
    <source>
        <dbReference type="Proteomes" id="UP000800096"/>
    </source>
</evidence>
<organism evidence="7 8">
    <name type="scientific">Ampelomyces quisqualis</name>
    <name type="common">Powdery mildew agent</name>
    <dbReference type="NCBI Taxonomy" id="50730"/>
    <lineage>
        <taxon>Eukaryota</taxon>
        <taxon>Fungi</taxon>
        <taxon>Dikarya</taxon>
        <taxon>Ascomycota</taxon>
        <taxon>Pezizomycotina</taxon>
        <taxon>Dothideomycetes</taxon>
        <taxon>Pleosporomycetidae</taxon>
        <taxon>Pleosporales</taxon>
        <taxon>Pleosporineae</taxon>
        <taxon>Phaeosphaeriaceae</taxon>
        <taxon>Ampelomyces</taxon>
    </lineage>
</organism>
<gene>
    <name evidence="7" type="ORF">BDU57DRAFT_449878</name>
</gene>
<feature type="transmembrane region" description="Helical" evidence="6">
    <location>
        <begin position="465"/>
        <end position="487"/>
    </location>
</feature>
<feature type="transmembrane region" description="Helical" evidence="6">
    <location>
        <begin position="135"/>
        <end position="154"/>
    </location>
</feature>
<feature type="transmembrane region" description="Helical" evidence="6">
    <location>
        <begin position="380"/>
        <end position="398"/>
    </location>
</feature>
<feature type="transmembrane region" description="Helical" evidence="6">
    <location>
        <begin position="348"/>
        <end position="368"/>
    </location>
</feature>
<protein>
    <submittedName>
        <fullName evidence="7">NCS1 nucleoside transporter</fullName>
    </submittedName>
</protein>
<feature type="transmembrane region" description="Helical" evidence="6">
    <location>
        <begin position="223"/>
        <end position="246"/>
    </location>
</feature>
<dbReference type="EMBL" id="ML979135">
    <property type="protein sequence ID" value="KAF1916017.1"/>
    <property type="molecule type" value="Genomic_DNA"/>
</dbReference>
<dbReference type="PANTHER" id="PTHR30618:SF0">
    <property type="entry name" value="PURINE-URACIL PERMEASE NCS1"/>
    <property type="match status" value="1"/>
</dbReference>
<dbReference type="GO" id="GO:0015205">
    <property type="term" value="F:nucleobase transmembrane transporter activity"/>
    <property type="evidence" value="ECO:0007669"/>
    <property type="project" value="TreeGrafter"/>
</dbReference>
<comment type="subcellular location">
    <subcellularLocation>
        <location evidence="1">Membrane</location>
        <topology evidence="1">Multi-pass membrane protein</topology>
    </subcellularLocation>
</comment>
<feature type="transmembrane region" description="Helical" evidence="6">
    <location>
        <begin position="96"/>
        <end position="114"/>
    </location>
</feature>
<dbReference type="InterPro" id="IPR045225">
    <property type="entry name" value="Uracil/uridine/allantoin_perm"/>
</dbReference>
<accession>A0A6A5QPR9</accession>
<dbReference type="Gene3D" id="1.10.4160.10">
    <property type="entry name" value="Hydantoin permease"/>
    <property type="match status" value="1"/>
</dbReference>
<keyword evidence="3 6" id="KW-0812">Transmembrane</keyword>
<evidence type="ECO:0000256" key="5">
    <source>
        <dbReference type="ARBA" id="ARBA00023136"/>
    </source>
</evidence>
<evidence type="ECO:0000256" key="6">
    <source>
        <dbReference type="SAM" id="Phobius"/>
    </source>
</evidence>
<evidence type="ECO:0000256" key="1">
    <source>
        <dbReference type="ARBA" id="ARBA00004141"/>
    </source>
</evidence>
<dbReference type="PANTHER" id="PTHR30618">
    <property type="entry name" value="NCS1 FAMILY PURINE/PYRIMIDINE TRANSPORTER"/>
    <property type="match status" value="1"/>
</dbReference>
<comment type="similarity">
    <text evidence="2">Belongs to the purine-cytosine permease (2.A.39) family.</text>
</comment>
<dbReference type="InterPro" id="IPR001248">
    <property type="entry name" value="Pur-cyt_permease"/>
</dbReference>
<dbReference type="GO" id="GO:0005886">
    <property type="term" value="C:plasma membrane"/>
    <property type="evidence" value="ECO:0007669"/>
    <property type="project" value="TreeGrafter"/>
</dbReference>
<proteinExistence type="inferred from homology"/>
<dbReference type="OrthoDB" id="2018619at2759"/>
<dbReference type="Pfam" id="PF02133">
    <property type="entry name" value="Transp_cyt_pur"/>
    <property type="match status" value="1"/>
</dbReference>
<evidence type="ECO:0000313" key="7">
    <source>
        <dbReference type="EMBL" id="KAF1916017.1"/>
    </source>
</evidence>
<sequence>MGNFEFPTRHEITAPFKSKEAFMNFLKAPQANEGHVAVGDPKWSNKDLEPTPEEHRNWTWLEYNLPLYWFSNKFSLVGWNTGAALITIGLTWQQSFVSACLGSFLAAIIVVLMARPGVKYHIGFPVLVRSVMGMYGSYFFVFIRAVVCIIWYGIQTLYAGNLLSVMLRCLFGSAWENFGNTLPTSANVNSKQLLTFFMAWFLEFPFMWIHPRNSHYIYTVKGFTMPVAAFAVFGWCMANGGGLNAISIASKAAPTTPLGWRVMAGINTIFGSLSPMLVNQPDLARYCKKSRDAGPIQGVSVFIASVLVFFLGMASTTSIQAVWGTAYWNIWDLFDAILDHYFSAGARAGIFFAALAFFFGVFATNFGSNSIPFGADRKHTDFLSVLLVTGLFPQWLTIRRGQVLCAILGIVVQPWQLMANASAFLSFLGSYSIFMAPLCAVIIVDYVARRGNLHVPSCYIGEKTGLYWFWAGVNWYGAAAWLLGTAMGIPGLIGQYQPQIISNAAKYMYMMGWLLTFFTSSIIYYLMTLFFKPRVFPIGQDRLIRWEWLANEGREGFFDGEASGREIYAPSTPPLTEGENIEIGGKSFKATA</sequence>
<keyword evidence="8" id="KW-1185">Reference proteome</keyword>
<feature type="transmembrane region" description="Helical" evidence="6">
    <location>
        <begin position="299"/>
        <end position="328"/>
    </location>
</feature>
<evidence type="ECO:0000256" key="4">
    <source>
        <dbReference type="ARBA" id="ARBA00022989"/>
    </source>
</evidence>
<name>A0A6A5QPR9_AMPQU</name>
<dbReference type="Proteomes" id="UP000800096">
    <property type="component" value="Unassembled WGS sequence"/>
</dbReference>
<keyword evidence="4 6" id="KW-1133">Transmembrane helix</keyword>